<evidence type="ECO:0000256" key="2">
    <source>
        <dbReference type="ARBA" id="ARBA00023172"/>
    </source>
</evidence>
<dbReference type="AlphaFoldDB" id="A0A840VEZ7"/>
<proteinExistence type="predicted"/>
<organism evidence="4 5">
    <name type="scientific">Haloferula luteola</name>
    <dbReference type="NCBI Taxonomy" id="595692"/>
    <lineage>
        <taxon>Bacteria</taxon>
        <taxon>Pseudomonadati</taxon>
        <taxon>Verrucomicrobiota</taxon>
        <taxon>Verrucomicrobiia</taxon>
        <taxon>Verrucomicrobiales</taxon>
        <taxon>Verrucomicrobiaceae</taxon>
        <taxon>Haloferula</taxon>
    </lineage>
</organism>
<gene>
    <name evidence="4" type="ORF">HNR46_001627</name>
</gene>
<reference evidence="4 5" key="1">
    <citation type="submission" date="2020-08" db="EMBL/GenBank/DDBJ databases">
        <title>Genomic Encyclopedia of Type Strains, Phase IV (KMG-IV): sequencing the most valuable type-strain genomes for metagenomic binning, comparative biology and taxonomic classification.</title>
        <authorList>
            <person name="Goeker M."/>
        </authorList>
    </citation>
    <scope>NUCLEOTIDE SEQUENCE [LARGE SCALE GENOMIC DNA]</scope>
    <source>
        <strain evidence="4 5">YC6886</strain>
    </source>
</reference>
<comment type="caution">
    <text evidence="4">The sequence shown here is derived from an EMBL/GenBank/DDBJ whole genome shotgun (WGS) entry which is preliminary data.</text>
</comment>
<keyword evidence="1" id="KW-0238">DNA-binding</keyword>
<dbReference type="PROSITE" id="PS51898">
    <property type="entry name" value="TYR_RECOMBINASE"/>
    <property type="match status" value="1"/>
</dbReference>
<dbReference type="Gene3D" id="1.10.443.10">
    <property type="entry name" value="Intergrase catalytic core"/>
    <property type="match status" value="1"/>
</dbReference>
<dbReference type="EMBL" id="JACHFD010000006">
    <property type="protein sequence ID" value="MBB5351391.1"/>
    <property type="molecule type" value="Genomic_DNA"/>
</dbReference>
<name>A0A840VEZ7_9BACT</name>
<keyword evidence="2" id="KW-0233">DNA recombination</keyword>
<dbReference type="InterPro" id="IPR010998">
    <property type="entry name" value="Integrase_recombinase_N"/>
</dbReference>
<evidence type="ECO:0000256" key="1">
    <source>
        <dbReference type="ARBA" id="ARBA00023125"/>
    </source>
</evidence>
<dbReference type="GO" id="GO:0006310">
    <property type="term" value="P:DNA recombination"/>
    <property type="evidence" value="ECO:0007669"/>
    <property type="project" value="UniProtKB-KW"/>
</dbReference>
<dbReference type="RefSeq" id="WP_184017503.1">
    <property type="nucleotide sequence ID" value="NZ_JACHFD010000006.1"/>
</dbReference>
<dbReference type="Gene3D" id="1.10.150.130">
    <property type="match status" value="1"/>
</dbReference>
<evidence type="ECO:0000313" key="5">
    <source>
        <dbReference type="Proteomes" id="UP000557717"/>
    </source>
</evidence>
<keyword evidence="5" id="KW-1185">Reference proteome</keyword>
<feature type="domain" description="Tyr recombinase" evidence="3">
    <location>
        <begin position="219"/>
        <end position="405"/>
    </location>
</feature>
<dbReference type="CDD" id="cd00397">
    <property type="entry name" value="DNA_BRE_C"/>
    <property type="match status" value="1"/>
</dbReference>
<sequence length="409" mass="45580">METIRFGSAIVRVYERGDGKWALKWREAGKGRGTTKTKYEDAVEAAKAQAKRLDGATGKQWVTGQDAEVLAKLKAIAGDRSPFAVLDACGDALRLAGGLAELTAAAEAYAKSKRSQWTLGELFRRLEDEYREHRRAQTWKSLKVELKPFADSLADLGLGAISPDLIAEWCSRGTPSPRTYNNRRAKWSTALGRARELGWIDPNQRTAAEIVPKRREERKSPSIWPVPDGERILSLLREQSPDLIRYFALQCWGGLRPSEAQAIRLDDLTSHPGYVHVRAAVAGKLGAERFVPMRPNLAAILGTLPSEADVLIPPSRDPSRKKRDEERLRVFAAPLNADTRLSGLVREAGILDRWPNDVCRHSFCSYRLAQTHSIGKVAEEAGNSEAIIRRNYRRPVPVEVGEAWFKIGL</sequence>
<evidence type="ECO:0000259" key="3">
    <source>
        <dbReference type="PROSITE" id="PS51898"/>
    </source>
</evidence>
<accession>A0A840VEZ7</accession>
<dbReference type="InterPro" id="IPR013762">
    <property type="entry name" value="Integrase-like_cat_sf"/>
</dbReference>
<dbReference type="Proteomes" id="UP000557717">
    <property type="component" value="Unassembled WGS sequence"/>
</dbReference>
<dbReference type="GO" id="GO:0003677">
    <property type="term" value="F:DNA binding"/>
    <property type="evidence" value="ECO:0007669"/>
    <property type="project" value="UniProtKB-KW"/>
</dbReference>
<dbReference type="InterPro" id="IPR011010">
    <property type="entry name" value="DNA_brk_join_enz"/>
</dbReference>
<protein>
    <submittedName>
        <fullName evidence="4">Integrase</fullName>
    </submittedName>
</protein>
<evidence type="ECO:0000313" key="4">
    <source>
        <dbReference type="EMBL" id="MBB5351391.1"/>
    </source>
</evidence>
<dbReference type="SUPFAM" id="SSF56349">
    <property type="entry name" value="DNA breaking-rejoining enzymes"/>
    <property type="match status" value="1"/>
</dbReference>
<dbReference type="InterPro" id="IPR002104">
    <property type="entry name" value="Integrase_catalytic"/>
</dbReference>
<dbReference type="GO" id="GO:0015074">
    <property type="term" value="P:DNA integration"/>
    <property type="evidence" value="ECO:0007669"/>
    <property type="project" value="InterPro"/>
</dbReference>